<dbReference type="SUPFAM" id="SSF54862">
    <property type="entry name" value="4Fe-4S ferredoxins"/>
    <property type="match status" value="1"/>
</dbReference>
<proteinExistence type="predicted"/>
<keyword evidence="3" id="KW-0479">Metal-binding</keyword>
<dbReference type="EMBL" id="MVHS01000014">
    <property type="protein sequence ID" value="ORA71303.1"/>
    <property type="molecule type" value="Genomic_DNA"/>
</dbReference>
<evidence type="ECO:0000256" key="5">
    <source>
        <dbReference type="ARBA" id="ARBA00023004"/>
    </source>
</evidence>
<gene>
    <name evidence="8" type="ORF">BST26_08295</name>
</gene>
<keyword evidence="7" id="KW-0003">3Fe-4S</keyword>
<evidence type="ECO:0000256" key="4">
    <source>
        <dbReference type="ARBA" id="ARBA00022982"/>
    </source>
</evidence>
<evidence type="ECO:0000256" key="6">
    <source>
        <dbReference type="ARBA" id="ARBA00023014"/>
    </source>
</evidence>
<comment type="caution">
    <text evidence="8">The sequence shown here is derived from an EMBL/GenBank/DDBJ whole genome shotgun (WGS) entry which is preliminary data.</text>
</comment>
<dbReference type="Gene3D" id="3.30.70.20">
    <property type="match status" value="1"/>
</dbReference>
<reference evidence="8 9" key="1">
    <citation type="submission" date="2016-12" db="EMBL/GenBank/DDBJ databases">
        <title>The new phylogeny of genus Mycobacterium.</title>
        <authorList>
            <person name="Tortoli E."/>
            <person name="Trovato A."/>
            <person name="Cirillo D.M."/>
        </authorList>
    </citation>
    <scope>NUCLEOTIDE SEQUENCE [LARGE SCALE GENOMIC DNA]</scope>
    <source>
        <strain evidence="8 9">DSM 45130</strain>
    </source>
</reference>
<sequence length="64" mass="6570">MKVTVDQSRCVSSGNCVLNDPEVFDQDDDAGVVVLLDPHPSAEHAAAVHAAALACPGRAIAVTD</sequence>
<comment type="cofactor">
    <cofactor evidence="1">
        <name>[3Fe-4S] cluster</name>
        <dbReference type="ChEBI" id="CHEBI:21137"/>
    </cofactor>
</comment>
<keyword evidence="6" id="KW-0411">Iron-sulfur</keyword>
<keyword evidence="5" id="KW-0408">Iron</keyword>
<evidence type="ECO:0000256" key="7">
    <source>
        <dbReference type="ARBA" id="ARBA00023291"/>
    </source>
</evidence>
<dbReference type="RefSeq" id="WP_083030298.1">
    <property type="nucleotide sequence ID" value="NZ_AP022618.1"/>
</dbReference>
<evidence type="ECO:0000256" key="1">
    <source>
        <dbReference type="ARBA" id="ARBA00001927"/>
    </source>
</evidence>
<evidence type="ECO:0000256" key="3">
    <source>
        <dbReference type="ARBA" id="ARBA00022723"/>
    </source>
</evidence>
<keyword evidence="2" id="KW-0813">Transport</keyword>
<dbReference type="AlphaFoldDB" id="A0A1X0DFX9"/>
<dbReference type="PANTHER" id="PTHR36923:SF3">
    <property type="entry name" value="FERREDOXIN"/>
    <property type="match status" value="1"/>
</dbReference>
<evidence type="ECO:0000313" key="8">
    <source>
        <dbReference type="EMBL" id="ORA71303.1"/>
    </source>
</evidence>
<dbReference type="STRING" id="444597.BST26_08295"/>
<dbReference type="GO" id="GO:0051538">
    <property type="term" value="F:3 iron, 4 sulfur cluster binding"/>
    <property type="evidence" value="ECO:0007669"/>
    <property type="project" value="UniProtKB-KW"/>
</dbReference>
<accession>A0A1X0DFX9</accession>
<keyword evidence="9" id="KW-1185">Reference proteome</keyword>
<keyword evidence="4" id="KW-0249">Electron transport</keyword>
<dbReference type="Pfam" id="PF13370">
    <property type="entry name" value="Fer4_13"/>
    <property type="match status" value="1"/>
</dbReference>
<dbReference type="GO" id="GO:0046872">
    <property type="term" value="F:metal ion binding"/>
    <property type="evidence" value="ECO:0007669"/>
    <property type="project" value="UniProtKB-KW"/>
</dbReference>
<dbReference type="PANTHER" id="PTHR36923">
    <property type="entry name" value="FERREDOXIN"/>
    <property type="match status" value="1"/>
</dbReference>
<protein>
    <submittedName>
        <fullName evidence="8">Ferredoxin</fullName>
    </submittedName>
</protein>
<organism evidence="8 9">
    <name type="scientific">Mycolicibacterium insubricum</name>
    <dbReference type="NCBI Taxonomy" id="444597"/>
    <lineage>
        <taxon>Bacteria</taxon>
        <taxon>Bacillati</taxon>
        <taxon>Actinomycetota</taxon>
        <taxon>Actinomycetes</taxon>
        <taxon>Mycobacteriales</taxon>
        <taxon>Mycobacteriaceae</taxon>
        <taxon>Mycolicibacterium</taxon>
    </lineage>
</organism>
<name>A0A1X0DFX9_9MYCO</name>
<dbReference type="Proteomes" id="UP000192801">
    <property type="component" value="Unassembled WGS sequence"/>
</dbReference>
<evidence type="ECO:0000313" key="9">
    <source>
        <dbReference type="Proteomes" id="UP000192801"/>
    </source>
</evidence>
<dbReference type="InterPro" id="IPR051269">
    <property type="entry name" value="Fe-S_cluster_ET"/>
</dbReference>
<evidence type="ECO:0000256" key="2">
    <source>
        <dbReference type="ARBA" id="ARBA00022448"/>
    </source>
</evidence>
<dbReference type="OrthoDB" id="9803319at2"/>